<dbReference type="EMBL" id="DUJU01000031">
    <property type="protein sequence ID" value="HIH92959.1"/>
    <property type="molecule type" value="Genomic_DNA"/>
</dbReference>
<feature type="compositionally biased region" description="Basic and acidic residues" evidence="1">
    <location>
        <begin position="35"/>
        <end position="45"/>
    </location>
</feature>
<accession>A0A832W672</accession>
<feature type="region of interest" description="Disordered" evidence="1">
    <location>
        <begin position="1"/>
        <end position="45"/>
    </location>
</feature>
<protein>
    <submittedName>
        <fullName evidence="2">DUF523 domain-containing protein</fullName>
    </submittedName>
</protein>
<sequence length="193" mass="21384">MKKLETYKSPTSPDSFASPENPITPENPAVPRKYTLPEKPETDDSPKEILVLGHCLLNPLARLKGAKPATPVNPKGANIIQLPCPESMYLGMRRREITKDQLDHPSYRRFCRKIFTPLADMLEDLAANGIKLRIIGVPKSPSCGVYITSVGGEPGKSKEFHHNHTPGPGVFMEEIIKELEGRGVEFEIEDAGR</sequence>
<dbReference type="OMA" id="PCPELIY"/>
<comment type="caution">
    <text evidence="2">The sequence shown here is derived from an EMBL/GenBank/DDBJ whole genome shotgun (WGS) entry which is preliminary data.</text>
</comment>
<name>A0A832W672_9EURY</name>
<reference evidence="2" key="1">
    <citation type="journal article" date="2020" name="bioRxiv">
        <title>A rank-normalized archaeal taxonomy based on genome phylogeny resolves widespread incomplete and uneven classifications.</title>
        <authorList>
            <person name="Rinke C."/>
            <person name="Chuvochina M."/>
            <person name="Mussig A.J."/>
            <person name="Chaumeil P.-A."/>
            <person name="Waite D.W."/>
            <person name="Whitman W.B."/>
            <person name="Parks D.H."/>
            <person name="Hugenholtz P."/>
        </authorList>
    </citation>
    <scope>NUCLEOTIDE SEQUENCE</scope>
    <source>
        <strain evidence="2">UBA8876</strain>
    </source>
</reference>
<dbReference type="AlphaFoldDB" id="A0A832W672"/>
<proteinExistence type="predicted"/>
<gene>
    <name evidence="2" type="ORF">HA338_02610</name>
</gene>
<organism evidence="2 3">
    <name type="scientific">Methanosarcina acetivorans</name>
    <dbReference type="NCBI Taxonomy" id="2214"/>
    <lineage>
        <taxon>Archaea</taxon>
        <taxon>Methanobacteriati</taxon>
        <taxon>Methanobacteriota</taxon>
        <taxon>Stenosarchaea group</taxon>
        <taxon>Methanomicrobia</taxon>
        <taxon>Methanosarcinales</taxon>
        <taxon>Methanosarcinaceae</taxon>
        <taxon>Methanosarcina</taxon>
    </lineage>
</organism>
<evidence type="ECO:0000313" key="2">
    <source>
        <dbReference type="EMBL" id="HIH92959.1"/>
    </source>
</evidence>
<evidence type="ECO:0000256" key="1">
    <source>
        <dbReference type="SAM" id="MobiDB-lite"/>
    </source>
</evidence>
<dbReference type="GeneID" id="1473865"/>
<dbReference type="Proteomes" id="UP000600774">
    <property type="component" value="Unassembled WGS sequence"/>
</dbReference>
<dbReference type="RefSeq" id="WP_011021971.1">
    <property type="nucleotide sequence ID" value="NZ_DUJU01000031.1"/>
</dbReference>
<evidence type="ECO:0000313" key="3">
    <source>
        <dbReference type="Proteomes" id="UP000600774"/>
    </source>
</evidence>